<comment type="caution">
    <text evidence="8">The sequence shown here is derived from an EMBL/GenBank/DDBJ whole genome shotgun (WGS) entry which is preliminary data.</text>
</comment>
<dbReference type="Proteomes" id="UP000835052">
    <property type="component" value="Unassembled WGS sequence"/>
</dbReference>
<keyword evidence="7" id="KW-0539">Nucleus</keyword>
<evidence type="ECO:0000256" key="2">
    <source>
        <dbReference type="ARBA" id="ARBA00022517"/>
    </source>
</evidence>
<dbReference type="InterPro" id="IPR015943">
    <property type="entry name" value="WD40/YVTN_repeat-like_dom_sf"/>
</dbReference>
<dbReference type="GO" id="GO:0006364">
    <property type="term" value="P:rRNA processing"/>
    <property type="evidence" value="ECO:0007669"/>
    <property type="project" value="UniProtKB-KW"/>
</dbReference>
<dbReference type="OrthoDB" id="4096at2759"/>
<reference evidence="8" key="1">
    <citation type="submission" date="2020-10" db="EMBL/GenBank/DDBJ databases">
        <authorList>
            <person name="Kikuchi T."/>
        </authorList>
    </citation>
    <scope>NUCLEOTIDE SEQUENCE</scope>
    <source>
        <strain evidence="8">NKZ352</strain>
    </source>
</reference>
<dbReference type="AlphaFoldDB" id="A0A8S1GNJ4"/>
<evidence type="ECO:0000256" key="4">
    <source>
        <dbReference type="ARBA" id="ARBA00022574"/>
    </source>
</evidence>
<keyword evidence="2" id="KW-0690">Ribosome biogenesis</keyword>
<gene>
    <name evidence="8" type="ORF">CAUJ_LOCUS625</name>
</gene>
<evidence type="ECO:0000256" key="1">
    <source>
        <dbReference type="ARBA" id="ARBA00004604"/>
    </source>
</evidence>
<keyword evidence="9" id="KW-1185">Reference proteome</keyword>
<dbReference type="Gene3D" id="2.130.10.10">
    <property type="entry name" value="YVTN repeat-like/Quinoprotein amine dehydrogenase"/>
    <property type="match status" value="1"/>
</dbReference>
<comment type="subcellular location">
    <subcellularLocation>
        <location evidence="1">Nucleus</location>
        <location evidence="1">Nucleolus</location>
    </subcellularLocation>
</comment>
<organism evidence="8 9">
    <name type="scientific">Caenorhabditis auriculariae</name>
    <dbReference type="NCBI Taxonomy" id="2777116"/>
    <lineage>
        <taxon>Eukaryota</taxon>
        <taxon>Metazoa</taxon>
        <taxon>Ecdysozoa</taxon>
        <taxon>Nematoda</taxon>
        <taxon>Chromadorea</taxon>
        <taxon>Rhabditida</taxon>
        <taxon>Rhabditina</taxon>
        <taxon>Rhabditomorpha</taxon>
        <taxon>Rhabditoidea</taxon>
        <taxon>Rhabditidae</taxon>
        <taxon>Peloderinae</taxon>
        <taxon>Caenorhabditis</taxon>
    </lineage>
</organism>
<dbReference type="GO" id="GO:0032040">
    <property type="term" value="C:small-subunit processome"/>
    <property type="evidence" value="ECO:0007669"/>
    <property type="project" value="InterPro"/>
</dbReference>
<proteinExistence type="predicted"/>
<keyword evidence="5" id="KW-0677">Repeat</keyword>
<evidence type="ECO:0000256" key="5">
    <source>
        <dbReference type="ARBA" id="ARBA00022737"/>
    </source>
</evidence>
<evidence type="ECO:0000256" key="7">
    <source>
        <dbReference type="ARBA" id="ARBA00023242"/>
    </source>
</evidence>
<accession>A0A8S1GNJ4</accession>
<protein>
    <submittedName>
        <fullName evidence="8">Uncharacterized protein</fullName>
    </submittedName>
</protein>
<dbReference type="SUPFAM" id="SSF69322">
    <property type="entry name" value="Tricorn protease domain 2"/>
    <property type="match status" value="1"/>
</dbReference>
<keyword evidence="4" id="KW-0853">WD repeat</keyword>
<dbReference type="InterPro" id="IPR053826">
    <property type="entry name" value="WDR75"/>
</dbReference>
<evidence type="ECO:0000256" key="3">
    <source>
        <dbReference type="ARBA" id="ARBA00022552"/>
    </source>
</evidence>
<dbReference type="PANTHER" id="PTHR44215:SF1">
    <property type="entry name" value="WD REPEAT-CONTAINING PROTEIN 75"/>
    <property type="match status" value="1"/>
</dbReference>
<dbReference type="GO" id="GO:2000234">
    <property type="term" value="P:positive regulation of rRNA processing"/>
    <property type="evidence" value="ECO:0007669"/>
    <property type="project" value="TreeGrafter"/>
</dbReference>
<evidence type="ECO:0000313" key="8">
    <source>
        <dbReference type="EMBL" id="CAD6184706.1"/>
    </source>
</evidence>
<dbReference type="EMBL" id="CAJGYM010000001">
    <property type="protein sequence ID" value="CAD6184706.1"/>
    <property type="molecule type" value="Genomic_DNA"/>
</dbReference>
<evidence type="ECO:0000313" key="9">
    <source>
        <dbReference type="Proteomes" id="UP000835052"/>
    </source>
</evidence>
<keyword evidence="3" id="KW-0698">rRNA processing</keyword>
<dbReference type="PANTHER" id="PTHR44215">
    <property type="entry name" value="WD REPEAT-CONTAINING PROTEIN 75"/>
    <property type="match status" value="1"/>
</dbReference>
<evidence type="ECO:0000256" key="6">
    <source>
        <dbReference type="ARBA" id="ARBA00023163"/>
    </source>
</evidence>
<name>A0A8S1GNJ4_9PELO</name>
<dbReference type="GO" id="GO:0045943">
    <property type="term" value="P:positive regulation of transcription by RNA polymerase I"/>
    <property type="evidence" value="ECO:0007669"/>
    <property type="project" value="InterPro"/>
</dbReference>
<dbReference type="GO" id="GO:0003723">
    <property type="term" value="F:RNA binding"/>
    <property type="evidence" value="ECO:0007669"/>
    <property type="project" value="InterPro"/>
</dbReference>
<sequence length="718" mass="79934">MQQTFNWVEKTVLGSVISHISVHENNELLACCSGHSCDFYNGKGTKVSLAHDSLLIASFFVEEKILITVTENGDVSEWQLEENEDEEGPAKISSRKVTAFPVSAAFLVDRPKKTGRKFEIWLVIQRGEDSEVADLCYICPDSSIEKVVEVPAEIRAEQIAIHGEMLAYCQGNQVFAQTCFEEKPKKSSFIYESRAERIGLGDGKHLNEFIRASAVDNFLAVTMANGRIYLWSNFQTSGVSDQAHTFHWHKVAPQLELTPFGNIVSAGAECTLVRSTKGAKPTFLPRLVAPVIRLKLSPDASRVVLLMEDNSLHVILLSSMALERTIPTFCYCERSLNTIFKSDPGSIKKWIMSAKPGFVQWVDSLGWIQSANMNVTLDNAVDGDMSLVGVRVAYKDVLEMALSVGFAATLEKFINFDSLNQLRFWRRKAGRFEFVSAAMVPTDFVFLAACKASSSEFVKTFITASQSGKIHVYEFSNDENNAKEDVTRARNWQESPIEAISSISADGKWISAHSQNLVLWDVKTMRVIDSLCCDDQVTFVDFESSGRYAIIATESNVFCWDTMSLAVLWRIQQKVGVCLESSGSFVFIGSQVMQFDPLSGRVLNTWKFSADIIQLGVVKRDHYRFIAKTSKGILALRAPEKTNTSKEEPIERETPFQRLGNRKVESVVVTDTAILVQPKPDASKIFAGPCHSLPPLTLLAPLFIEKALLPPPPQKVVS</sequence>
<keyword evidence="6" id="KW-0804">Transcription</keyword>